<dbReference type="PATRIC" id="fig|1224163.3.peg.1340"/>
<dbReference type="GO" id="GO:0046872">
    <property type="term" value="F:metal ion binding"/>
    <property type="evidence" value="ECO:0007669"/>
    <property type="project" value="InterPro"/>
</dbReference>
<dbReference type="GO" id="GO:0003993">
    <property type="term" value="F:acid phosphatase activity"/>
    <property type="evidence" value="ECO:0007669"/>
    <property type="project" value="InterPro"/>
</dbReference>
<protein>
    <submittedName>
        <fullName evidence="2">Phosphodiesterase/alkaline phosphatase D</fullName>
    </submittedName>
</protein>
<dbReference type="SUPFAM" id="SSF49363">
    <property type="entry name" value="Purple acid phosphatase, N-terminal domain"/>
    <property type="match status" value="1"/>
</dbReference>
<dbReference type="InterPro" id="IPR032093">
    <property type="entry name" value="PhoD_N"/>
</dbReference>
<feature type="domain" description="Phospholipase D N-terminal" evidence="1">
    <location>
        <begin position="44"/>
        <end position="132"/>
    </location>
</feature>
<reference evidence="2 3" key="1">
    <citation type="submission" date="2012-11" db="EMBL/GenBank/DDBJ databases">
        <title>The complete genome sequence of Corynebacterium maris Coryn-1 (=DSM 45190).</title>
        <authorList>
            <person name="Schaffert L."/>
            <person name="Albersmeier A."/>
            <person name="Kalinowski J."/>
            <person name="Ruckert C."/>
        </authorList>
    </citation>
    <scope>NUCLEOTIDE SEQUENCE [LARGE SCALE GENOMIC DNA]</scope>
    <source>
        <strain evidence="3">Coryn-1</strain>
    </source>
</reference>
<dbReference type="InterPro" id="IPR052900">
    <property type="entry name" value="Phospholipid_Metab_Enz"/>
</dbReference>
<gene>
    <name evidence="2" type="ORF">B841_06665</name>
</gene>
<evidence type="ECO:0000313" key="3">
    <source>
        <dbReference type="Proteomes" id="UP000015388"/>
    </source>
</evidence>
<dbReference type="OrthoDB" id="3497025at2"/>
<dbReference type="HOGENOM" id="CLU_1608102_0_0_11"/>
<proteinExistence type="predicted"/>
<accession>S5TIT3</accession>
<keyword evidence="3" id="KW-1185">Reference proteome</keyword>
<dbReference type="STRING" id="1224163.B841_06665"/>
<dbReference type="eggNOG" id="COG3540">
    <property type="taxonomic scope" value="Bacteria"/>
</dbReference>
<dbReference type="Gene3D" id="2.60.40.380">
    <property type="entry name" value="Purple acid phosphatase-like, N-terminal"/>
    <property type="match status" value="1"/>
</dbReference>
<dbReference type="InterPro" id="IPR008963">
    <property type="entry name" value="Purple_acid_Pase-like_N"/>
</dbReference>
<dbReference type="PANTHER" id="PTHR43606:SF2">
    <property type="entry name" value="ALKALINE PHOSPHATASE FAMILY PROTEIN (AFU_ORTHOLOGUE AFUA_5G03860)"/>
    <property type="match status" value="1"/>
</dbReference>
<dbReference type="Pfam" id="PF16655">
    <property type="entry name" value="PhoD_N"/>
    <property type="match status" value="1"/>
</dbReference>
<dbReference type="EMBL" id="CP003924">
    <property type="protein sequence ID" value="AGS34806.1"/>
    <property type="molecule type" value="Genomic_DNA"/>
</dbReference>
<organism evidence="2 3">
    <name type="scientific">Corynebacterium maris DSM 45190</name>
    <dbReference type="NCBI Taxonomy" id="1224163"/>
    <lineage>
        <taxon>Bacteria</taxon>
        <taxon>Bacillati</taxon>
        <taxon>Actinomycetota</taxon>
        <taxon>Actinomycetes</taxon>
        <taxon>Mycobacteriales</taxon>
        <taxon>Corynebacteriaceae</taxon>
        <taxon>Corynebacterium</taxon>
    </lineage>
</organism>
<sequence>MVAGAAVTAIAGAVAAARWAATRPVDGTTARSDYPLGGELPFAHGVASGDPLVDRVIIWTRHTARGRRPRTVDWEMATDTGFEHVVAAGAQQATRHRDWTVKVDVTGLQPGTTYFYRFSHRGKASEVGKTRTLPEDPEHLRLAALFVVVVVVLLRLRSPGAAEGH</sequence>
<dbReference type="KEGG" id="cmd:B841_06665"/>
<dbReference type="PANTHER" id="PTHR43606">
    <property type="entry name" value="PHOSPHATASE, PUTATIVE (AFU_ORTHOLOGUE AFUA_6G08710)-RELATED"/>
    <property type="match status" value="1"/>
</dbReference>
<dbReference type="Proteomes" id="UP000015388">
    <property type="component" value="Chromosome"/>
</dbReference>
<evidence type="ECO:0000259" key="1">
    <source>
        <dbReference type="Pfam" id="PF16655"/>
    </source>
</evidence>
<dbReference type="AlphaFoldDB" id="S5TIT3"/>
<evidence type="ECO:0000313" key="2">
    <source>
        <dbReference type="EMBL" id="AGS34806.1"/>
    </source>
</evidence>
<name>S5TIT3_9CORY</name>